<reference evidence="1" key="2">
    <citation type="submission" date="2021-03" db="EMBL/GenBank/DDBJ databases">
        <authorList>
            <person name="Artuso I."/>
            <person name="Turrini P."/>
            <person name="Pirolo M."/>
            <person name="Lugli G.A."/>
            <person name="Ventura M."/>
            <person name="Visca P."/>
        </authorList>
    </citation>
    <scope>NUCLEOTIDE SEQUENCE</scope>
    <source>
        <strain evidence="1">LMG 26462</strain>
    </source>
</reference>
<dbReference type="Gene3D" id="1.10.10.60">
    <property type="entry name" value="Homeodomain-like"/>
    <property type="match status" value="1"/>
</dbReference>
<dbReference type="RefSeq" id="WP_214385465.1">
    <property type="nucleotide sequence ID" value="NZ_JAFLWW010000001.1"/>
</dbReference>
<dbReference type="AlphaFoldDB" id="A0A9X1D3X1"/>
<accession>A0A9X1D3X1</accession>
<dbReference type="Proteomes" id="UP001138921">
    <property type="component" value="Unassembled WGS sequence"/>
</dbReference>
<name>A0A9X1D3X1_9HYPH</name>
<keyword evidence="2" id="KW-1185">Reference proteome</keyword>
<gene>
    <name evidence="1" type="ORF">J1C56_01890</name>
</gene>
<dbReference type="EMBL" id="JAFLWW010000001">
    <property type="protein sequence ID" value="MBT1154336.1"/>
    <property type="molecule type" value="Genomic_DNA"/>
</dbReference>
<reference evidence="1" key="1">
    <citation type="journal article" date="2021" name="Microorganisms">
        <title>Phylogenomic Reconstruction and Metabolic Potential of the Genus Aminobacter.</title>
        <authorList>
            <person name="Artuso I."/>
            <person name="Turrini P."/>
            <person name="Pirolo M."/>
            <person name="Lugli G.A."/>
            <person name="Ventura M."/>
            <person name="Visca P."/>
        </authorList>
    </citation>
    <scope>NUCLEOTIDE SEQUENCE</scope>
    <source>
        <strain evidence="1">LMG 26462</strain>
    </source>
</reference>
<comment type="caution">
    <text evidence="1">The sequence shown here is derived from an EMBL/GenBank/DDBJ whole genome shotgun (WGS) entry which is preliminary data.</text>
</comment>
<organism evidence="1 2">
    <name type="scientific">Aminobacter anthyllidis</name>
    <dbReference type="NCBI Taxonomy" id="1035067"/>
    <lineage>
        <taxon>Bacteria</taxon>
        <taxon>Pseudomonadati</taxon>
        <taxon>Pseudomonadota</taxon>
        <taxon>Alphaproteobacteria</taxon>
        <taxon>Hyphomicrobiales</taxon>
        <taxon>Phyllobacteriaceae</taxon>
        <taxon>Aminobacter</taxon>
    </lineage>
</organism>
<evidence type="ECO:0000313" key="1">
    <source>
        <dbReference type="EMBL" id="MBT1154336.1"/>
    </source>
</evidence>
<evidence type="ECO:0000313" key="2">
    <source>
        <dbReference type="Proteomes" id="UP001138921"/>
    </source>
</evidence>
<protein>
    <submittedName>
        <fullName evidence="1">Uncharacterized protein</fullName>
    </submittedName>
</protein>
<sequence>MTVNLTKGKHMSCGCKRSEAISAHYPGDTKKPEYRVYRQMLDRCYLETAPNYAWYGGKGVAVCDRWRRGTNEQTGFQCFMADMGERPAGLTLERNDPRLPYDPGNCRWATWAEQAVNRREHHLSVFERDALRRRRSEARQGEKAPRAKLTDQQVTIIKRRLAEGARTSVLAAQFGISPQTISGIKAGRKWTHIVSSPRGF</sequence>
<proteinExistence type="predicted"/>